<feature type="compositionally biased region" description="Basic and acidic residues" evidence="1">
    <location>
        <begin position="221"/>
        <end position="231"/>
    </location>
</feature>
<dbReference type="AlphaFoldDB" id="A0A7E4VHV9"/>
<keyword evidence="2" id="KW-1185">Reference proteome</keyword>
<accession>A0A7E4VHV9</accession>
<protein>
    <submittedName>
        <fullName evidence="3">ELM2 domain-containing protein</fullName>
    </submittedName>
</protein>
<dbReference type="Proteomes" id="UP000492821">
    <property type="component" value="Unassembled WGS sequence"/>
</dbReference>
<name>A0A7E4VHV9_PANRE</name>
<evidence type="ECO:0000313" key="2">
    <source>
        <dbReference type="Proteomes" id="UP000492821"/>
    </source>
</evidence>
<sequence length="256" mass="28002">MSSSKRISKVPSAKRLIKKPLRPTETTIAKAGDTISARIKEDIFRADSPLLMANATENPYAFLDNEDYKEDLTSVEVEMEPYGDVKSSDAGPFRSSNLDSVNSSNFSSFNGSTHNSLNGSFLSSIHGGSNQNSFDESTRRLPPASGLNSVDNGQDLDENGDDDDAISEPSFSNNSGLLMSSPIALHEDLDEALNELEVNNYRTSNGCLGFEDDFKDKMHIDDPTVMDHSENNENVDITGNPSAPEKRYGDVDDEMM</sequence>
<reference evidence="2" key="1">
    <citation type="journal article" date="2013" name="Genetics">
        <title>The draft genome and transcriptome of Panagrellus redivivus are shaped by the harsh demands of a free-living lifestyle.</title>
        <authorList>
            <person name="Srinivasan J."/>
            <person name="Dillman A.R."/>
            <person name="Macchietto M.G."/>
            <person name="Heikkinen L."/>
            <person name="Lakso M."/>
            <person name="Fracchia K.M."/>
            <person name="Antoshechkin I."/>
            <person name="Mortazavi A."/>
            <person name="Wong G."/>
            <person name="Sternberg P.W."/>
        </authorList>
    </citation>
    <scope>NUCLEOTIDE SEQUENCE [LARGE SCALE GENOMIC DNA]</scope>
    <source>
        <strain evidence="2">MT8872</strain>
    </source>
</reference>
<proteinExistence type="predicted"/>
<evidence type="ECO:0000256" key="1">
    <source>
        <dbReference type="SAM" id="MobiDB-lite"/>
    </source>
</evidence>
<reference evidence="3" key="2">
    <citation type="submission" date="2020-10" db="UniProtKB">
        <authorList>
            <consortium name="WormBaseParasite"/>
        </authorList>
    </citation>
    <scope>IDENTIFICATION</scope>
</reference>
<organism evidence="2 3">
    <name type="scientific">Panagrellus redivivus</name>
    <name type="common">Microworm</name>
    <dbReference type="NCBI Taxonomy" id="6233"/>
    <lineage>
        <taxon>Eukaryota</taxon>
        <taxon>Metazoa</taxon>
        <taxon>Ecdysozoa</taxon>
        <taxon>Nematoda</taxon>
        <taxon>Chromadorea</taxon>
        <taxon>Rhabditida</taxon>
        <taxon>Tylenchina</taxon>
        <taxon>Panagrolaimomorpha</taxon>
        <taxon>Panagrolaimoidea</taxon>
        <taxon>Panagrolaimidae</taxon>
        <taxon>Panagrellus</taxon>
    </lineage>
</organism>
<feature type="region of interest" description="Disordered" evidence="1">
    <location>
        <begin position="127"/>
        <end position="176"/>
    </location>
</feature>
<evidence type="ECO:0000313" key="3">
    <source>
        <dbReference type="WBParaSite" id="Pan_g21370.t1"/>
    </source>
</evidence>
<feature type="region of interest" description="Disordered" evidence="1">
    <location>
        <begin position="221"/>
        <end position="256"/>
    </location>
</feature>
<feature type="compositionally biased region" description="Acidic residues" evidence="1">
    <location>
        <begin position="154"/>
        <end position="166"/>
    </location>
</feature>
<dbReference type="WBParaSite" id="Pan_g21370.t1">
    <property type="protein sequence ID" value="Pan_g21370.t1"/>
    <property type="gene ID" value="Pan_g21370"/>
</dbReference>
<feature type="compositionally biased region" description="Polar residues" evidence="1">
    <location>
        <begin position="232"/>
        <end position="241"/>
    </location>
</feature>